<dbReference type="AlphaFoldDB" id="A0A316C9R2"/>
<dbReference type="InterPro" id="IPR011060">
    <property type="entry name" value="RibuloseP-bd_barrel"/>
</dbReference>
<dbReference type="STRING" id="1192868.GCA_000304395_04296"/>
<dbReference type="Proteomes" id="UP000245396">
    <property type="component" value="Unassembled WGS sequence"/>
</dbReference>
<evidence type="ECO:0008006" key="4">
    <source>
        <dbReference type="Google" id="ProtNLM"/>
    </source>
</evidence>
<dbReference type="Pfam" id="PF03437">
    <property type="entry name" value="BtpA"/>
    <property type="match status" value="1"/>
</dbReference>
<dbReference type="PANTHER" id="PTHR21381:SF3">
    <property type="entry name" value="SGC REGION PROTEIN SGCQ-RELATED"/>
    <property type="match status" value="1"/>
</dbReference>
<dbReference type="RefSeq" id="WP_210205589.1">
    <property type="nucleotide sequence ID" value="NZ_QGGG01000001.1"/>
</dbReference>
<reference evidence="2 3" key="1">
    <citation type="submission" date="2018-05" db="EMBL/GenBank/DDBJ databases">
        <title>Genomic Encyclopedia of Type Strains, Phase IV (KMG-IV): sequencing the most valuable type-strain genomes for metagenomic binning, comparative biology and taxonomic classification.</title>
        <authorList>
            <person name="Goeker M."/>
        </authorList>
    </citation>
    <scope>NUCLEOTIDE SEQUENCE [LARGE SCALE GENOMIC DNA]</scope>
    <source>
        <strain evidence="2 3">DSM 6986</strain>
    </source>
</reference>
<gene>
    <name evidence="2" type="ORF">C7441_101117</name>
</gene>
<dbReference type="EMBL" id="QGGG01000001">
    <property type="protein sequence ID" value="PWJ86238.1"/>
    <property type="molecule type" value="Genomic_DNA"/>
</dbReference>
<dbReference type="InterPro" id="IPR005137">
    <property type="entry name" value="BtpA"/>
</dbReference>
<proteinExistence type="inferred from homology"/>
<dbReference type="SUPFAM" id="SSF51366">
    <property type="entry name" value="Ribulose-phoshate binding barrel"/>
    <property type="match status" value="1"/>
</dbReference>
<dbReference type="PANTHER" id="PTHR21381">
    <property type="entry name" value="ZGC:162297"/>
    <property type="match status" value="1"/>
</dbReference>
<accession>A0A316C9R2</accession>
<keyword evidence="3" id="KW-1185">Reference proteome</keyword>
<evidence type="ECO:0000256" key="1">
    <source>
        <dbReference type="ARBA" id="ARBA00006007"/>
    </source>
</evidence>
<protein>
    <recommendedName>
        <fullName evidence="4">Membrane biogenesis protein</fullName>
    </recommendedName>
</protein>
<evidence type="ECO:0000313" key="2">
    <source>
        <dbReference type="EMBL" id="PWJ86238.1"/>
    </source>
</evidence>
<comment type="similarity">
    <text evidence="1">Belongs to the BtpA family.</text>
</comment>
<name>A0A316C9R2_PSESE</name>
<evidence type="ECO:0000313" key="3">
    <source>
        <dbReference type="Proteomes" id="UP000245396"/>
    </source>
</evidence>
<sequence length="256" mass="27801">MSKRFSEIFVTPKPILGMLHLTGSSAEERLEIARKETETLIANGVDGVIVENYFGDKDDVRSVLEWLETLNPDVLVGLNVLRDHHLAFELAKQFRVDFIQMDSVAGHLPPDEDMDFAAELAELRGSVSSVLFGGVRFKYQPVKSGRSEPEDLTIGKERCDAIVVTSDATGQVTDLDKVRRFRATTGSNFPLLIGAGLTAANAREQLLEADGAIVGSYFKDTYADTGIVDGAHVAELMSVVEGLRGESAAAAMRVEA</sequence>
<comment type="caution">
    <text evidence="2">The sequence shown here is derived from an EMBL/GenBank/DDBJ whole genome shotgun (WGS) entry which is preliminary data.</text>
</comment>
<organism evidence="2 3">
    <name type="scientific">Pseudaminobacter salicylatoxidans</name>
    <dbReference type="NCBI Taxonomy" id="93369"/>
    <lineage>
        <taxon>Bacteria</taxon>
        <taxon>Pseudomonadati</taxon>
        <taxon>Pseudomonadota</taxon>
        <taxon>Alphaproteobacteria</taxon>
        <taxon>Hyphomicrobiales</taxon>
        <taxon>Phyllobacteriaceae</taxon>
        <taxon>Pseudaminobacter</taxon>
    </lineage>
</organism>